<protein>
    <submittedName>
        <fullName evidence="1">Uncharacterized protein</fullName>
    </submittedName>
</protein>
<evidence type="ECO:0000313" key="1">
    <source>
        <dbReference type="EMBL" id="JAE18331.1"/>
    </source>
</evidence>
<dbReference type="PANTHER" id="PTHR33524:SF1">
    <property type="entry name" value="SET DOMAIN-CONTAINING PROTEIN"/>
    <property type="match status" value="1"/>
</dbReference>
<organism evidence="1">
    <name type="scientific">Arundo donax</name>
    <name type="common">Giant reed</name>
    <name type="synonym">Donax arundinaceus</name>
    <dbReference type="NCBI Taxonomy" id="35708"/>
    <lineage>
        <taxon>Eukaryota</taxon>
        <taxon>Viridiplantae</taxon>
        <taxon>Streptophyta</taxon>
        <taxon>Embryophyta</taxon>
        <taxon>Tracheophyta</taxon>
        <taxon>Spermatophyta</taxon>
        <taxon>Magnoliopsida</taxon>
        <taxon>Liliopsida</taxon>
        <taxon>Poales</taxon>
        <taxon>Poaceae</taxon>
        <taxon>PACMAD clade</taxon>
        <taxon>Arundinoideae</taxon>
        <taxon>Arundineae</taxon>
        <taxon>Arundo</taxon>
    </lineage>
</organism>
<name>A0A0A9G707_ARUDO</name>
<accession>A0A0A9G707</accession>
<reference evidence="1" key="2">
    <citation type="journal article" date="2015" name="Data Brief">
        <title>Shoot transcriptome of the giant reed, Arundo donax.</title>
        <authorList>
            <person name="Barrero R.A."/>
            <person name="Guerrero F.D."/>
            <person name="Moolhuijzen P."/>
            <person name="Goolsby J.A."/>
            <person name="Tidwell J."/>
            <person name="Bellgard S.E."/>
            <person name="Bellgard M.I."/>
        </authorList>
    </citation>
    <scope>NUCLEOTIDE SEQUENCE</scope>
    <source>
        <tissue evidence="1">Shoot tissue taken approximately 20 cm above the soil surface</tissue>
    </source>
</reference>
<proteinExistence type="predicted"/>
<sequence length="84" mass="9743">MRVYIPNITFGGEEPITMKRFGSFYFKSGGSGNQAGDSQVLKTLVLVSTRSICDEELFLNYRYSNSKQRSEWYTPVDEEDKRWS</sequence>
<reference evidence="1" key="1">
    <citation type="submission" date="2014-09" db="EMBL/GenBank/DDBJ databases">
        <authorList>
            <person name="Magalhaes I.L.F."/>
            <person name="Oliveira U."/>
            <person name="Santos F.R."/>
            <person name="Vidigal T.H.D.A."/>
            <person name="Brescovit A.D."/>
            <person name="Santos A.J."/>
        </authorList>
    </citation>
    <scope>NUCLEOTIDE SEQUENCE</scope>
    <source>
        <tissue evidence="1">Shoot tissue taken approximately 20 cm above the soil surface</tissue>
    </source>
</reference>
<dbReference type="EMBL" id="GBRH01179565">
    <property type="protein sequence ID" value="JAE18331.1"/>
    <property type="molecule type" value="Transcribed_RNA"/>
</dbReference>
<dbReference type="PANTHER" id="PTHR33524">
    <property type="entry name" value="C5ORF35"/>
    <property type="match status" value="1"/>
</dbReference>
<dbReference type="AlphaFoldDB" id="A0A0A9G707"/>
<dbReference type="InterPro" id="IPR040415">
    <property type="entry name" value="SETD9"/>
</dbReference>